<name>A0ABV3Z1V0_9PROT</name>
<organism evidence="3 4">
    <name type="scientific">Hyphococcus lacteus</name>
    <dbReference type="NCBI Taxonomy" id="3143536"/>
    <lineage>
        <taxon>Bacteria</taxon>
        <taxon>Pseudomonadati</taxon>
        <taxon>Pseudomonadota</taxon>
        <taxon>Alphaproteobacteria</taxon>
        <taxon>Parvularculales</taxon>
        <taxon>Parvularculaceae</taxon>
        <taxon>Hyphococcus</taxon>
    </lineage>
</organism>
<evidence type="ECO:0000256" key="1">
    <source>
        <dbReference type="SAM" id="SignalP"/>
    </source>
</evidence>
<reference evidence="3 4" key="1">
    <citation type="submission" date="2024-05" db="EMBL/GenBank/DDBJ databases">
        <title>Three bacterial strains, DH-69, EH-24, and ECK-19 isolated from coastal sediments.</title>
        <authorList>
            <person name="Ye Y.-Q."/>
            <person name="Du Z.-J."/>
        </authorList>
    </citation>
    <scope>NUCLEOTIDE SEQUENCE [LARGE SCALE GENOMIC DNA]</scope>
    <source>
        <strain evidence="3 4">ECK-19</strain>
    </source>
</reference>
<feature type="signal peptide" evidence="1">
    <location>
        <begin position="1"/>
        <end position="23"/>
    </location>
</feature>
<evidence type="ECO:0000259" key="2">
    <source>
        <dbReference type="Pfam" id="PF13609"/>
    </source>
</evidence>
<dbReference type="Gene3D" id="2.40.160.10">
    <property type="entry name" value="Porin"/>
    <property type="match status" value="1"/>
</dbReference>
<dbReference type="InterPro" id="IPR023614">
    <property type="entry name" value="Porin_dom_sf"/>
</dbReference>
<sequence length="405" mass="41535">MTSLRTVMLGVSAAALTAGAALAADPVEIDVKGEASVAAGLVDGDAKADANAEVSVKGSTVLDNGIEVGAVVSGRLDGDQPGQMFSGGRYSSLLSGGPRGIAPTDSDAYLQGAYAYARGSFGQVIVGRDQGVARLLGVTSPTIFSSVNVNNWQTDLSGLNDIHTLNDFTGYSTKMTYMPPANFLGGVLGGLQLGVSYSPVLRNCGDLLCAPEAGFVVSPEGIMLTETSKWDDAIEAAMYYEKGIGLGTDRLFVGVGASFIHADEDTRTVSSVFGDYEAYSVGLNLAYRGITLGGSVKSTNAGLATFGDDGYLAFDAGVTYRTGEDAGDVAFMIGVGQSEANVIGANPIDPTLFRDTRSAQAGVTYVLGRGISVGAAAQYVESKKPVAAGGPEEATTVVIESSIKF</sequence>
<dbReference type="SUPFAM" id="SSF56935">
    <property type="entry name" value="Porins"/>
    <property type="match status" value="1"/>
</dbReference>
<keyword evidence="4" id="KW-1185">Reference proteome</keyword>
<keyword evidence="1" id="KW-0732">Signal</keyword>
<dbReference type="RefSeq" id="WP_369312685.1">
    <property type="nucleotide sequence ID" value="NZ_JBEHZE010000001.1"/>
</dbReference>
<feature type="chain" id="PRO_5046987162" evidence="1">
    <location>
        <begin position="24"/>
        <end position="405"/>
    </location>
</feature>
<protein>
    <submittedName>
        <fullName evidence="3">Porin</fullName>
    </submittedName>
</protein>
<accession>A0ABV3Z1V0</accession>
<dbReference type="InterPro" id="IPR033900">
    <property type="entry name" value="Gram_neg_porin_domain"/>
</dbReference>
<comment type="caution">
    <text evidence="3">The sequence shown here is derived from an EMBL/GenBank/DDBJ whole genome shotgun (WGS) entry which is preliminary data.</text>
</comment>
<dbReference type="Proteomes" id="UP001560685">
    <property type="component" value="Unassembled WGS sequence"/>
</dbReference>
<gene>
    <name evidence="3" type="ORF">ABFZ84_04270</name>
</gene>
<evidence type="ECO:0000313" key="3">
    <source>
        <dbReference type="EMBL" id="MEX6632756.1"/>
    </source>
</evidence>
<dbReference type="EMBL" id="JBEHZE010000001">
    <property type="protein sequence ID" value="MEX6632756.1"/>
    <property type="molecule type" value="Genomic_DNA"/>
</dbReference>
<dbReference type="Pfam" id="PF13609">
    <property type="entry name" value="Porin_4"/>
    <property type="match status" value="1"/>
</dbReference>
<proteinExistence type="predicted"/>
<feature type="domain" description="Porin" evidence="2">
    <location>
        <begin position="11"/>
        <end position="384"/>
    </location>
</feature>
<evidence type="ECO:0000313" key="4">
    <source>
        <dbReference type="Proteomes" id="UP001560685"/>
    </source>
</evidence>